<keyword evidence="2" id="KW-0285">Flavoprotein</keyword>
<proteinExistence type="predicted"/>
<dbReference type="InterPro" id="IPR017927">
    <property type="entry name" value="FAD-bd_FR_type"/>
</dbReference>
<dbReference type="SUPFAM" id="SSF54292">
    <property type="entry name" value="2Fe-2S ferredoxin-like"/>
    <property type="match status" value="1"/>
</dbReference>
<evidence type="ECO:0000313" key="12">
    <source>
        <dbReference type="Proteomes" id="UP000621500"/>
    </source>
</evidence>
<dbReference type="PROSITE" id="PS00197">
    <property type="entry name" value="2FE2S_FER_1"/>
    <property type="match status" value="1"/>
</dbReference>
<dbReference type="CDD" id="cd06185">
    <property type="entry name" value="PDR_like"/>
    <property type="match status" value="1"/>
</dbReference>
<feature type="domain" description="FAD-binding FR-type" evidence="10">
    <location>
        <begin position="33"/>
        <end position="135"/>
    </location>
</feature>
<dbReference type="Gene3D" id="2.40.30.10">
    <property type="entry name" value="Translation factors"/>
    <property type="match status" value="1"/>
</dbReference>
<keyword evidence="12" id="KW-1185">Reference proteome</keyword>
<dbReference type="RefSeq" id="WP_203855737.1">
    <property type="nucleotide sequence ID" value="NZ_BAAAZQ010000002.1"/>
</dbReference>
<evidence type="ECO:0000256" key="6">
    <source>
        <dbReference type="ARBA" id="ARBA00023004"/>
    </source>
</evidence>
<dbReference type="InterPro" id="IPR001041">
    <property type="entry name" value="2Fe-2S_ferredoxin-type"/>
</dbReference>
<sequence length="346" mass="36945">MPTDTELDSNPRTTPADGGAESADGSAAPADGEGELDLLLTAKTVAADGVVVLHLRHPGGVPLPSWEPGAHLDLLLRPDLVRQYSLCGDPADRTELRVAVLRESAGRGGSAYVHDGLPVGATVRVRGPRNHFALLPAQRYLFIAGGIGITPIVPMVAAAQASGADWRLVYGGRSRTSMAFRTELRDRYGDRVSIQPQDETGLLDLPALLAEPDPGRLVYCCGPEPLLGAVEANCRHWPAGTLRVERFAPKTFAEPVRRESFEVELAQSGRTLAVPPDRSILQTVEEAGIPVLSSCQEGTCGTCETPVLAGIPEHRDSLLTDEEQAANDTMMICVSRSRTPKLVLDL</sequence>
<dbReference type="InterPro" id="IPR050415">
    <property type="entry name" value="MRET"/>
</dbReference>
<dbReference type="Pfam" id="PF00175">
    <property type="entry name" value="NAD_binding_1"/>
    <property type="match status" value="1"/>
</dbReference>
<keyword evidence="4" id="KW-0479">Metal-binding</keyword>
<accession>A0ABQ4EHH2</accession>
<comment type="cofactor">
    <cofactor evidence="1">
        <name>FAD</name>
        <dbReference type="ChEBI" id="CHEBI:57692"/>
    </cofactor>
</comment>
<evidence type="ECO:0000256" key="7">
    <source>
        <dbReference type="ARBA" id="ARBA00023014"/>
    </source>
</evidence>
<dbReference type="Pfam" id="PF00111">
    <property type="entry name" value="Fer2"/>
    <property type="match status" value="1"/>
</dbReference>
<evidence type="ECO:0000259" key="10">
    <source>
        <dbReference type="PROSITE" id="PS51384"/>
    </source>
</evidence>
<dbReference type="InterPro" id="IPR039261">
    <property type="entry name" value="FNR_nucleotide-bd"/>
</dbReference>
<dbReference type="EMBL" id="BONX01000003">
    <property type="protein sequence ID" value="GIG94085.1"/>
    <property type="molecule type" value="Genomic_DNA"/>
</dbReference>
<evidence type="ECO:0000256" key="2">
    <source>
        <dbReference type="ARBA" id="ARBA00022630"/>
    </source>
</evidence>
<protein>
    <submittedName>
        <fullName evidence="11">Ferredoxin</fullName>
    </submittedName>
</protein>
<feature type="domain" description="2Fe-2S ferredoxin-type" evidence="9">
    <location>
        <begin position="261"/>
        <end position="346"/>
    </location>
</feature>
<evidence type="ECO:0000259" key="9">
    <source>
        <dbReference type="PROSITE" id="PS51085"/>
    </source>
</evidence>
<dbReference type="PROSITE" id="PS51384">
    <property type="entry name" value="FAD_FR"/>
    <property type="match status" value="1"/>
</dbReference>
<evidence type="ECO:0000256" key="4">
    <source>
        <dbReference type="ARBA" id="ARBA00022723"/>
    </source>
</evidence>
<evidence type="ECO:0000256" key="5">
    <source>
        <dbReference type="ARBA" id="ARBA00023002"/>
    </source>
</evidence>
<evidence type="ECO:0000256" key="8">
    <source>
        <dbReference type="SAM" id="MobiDB-lite"/>
    </source>
</evidence>
<dbReference type="Gene3D" id="3.10.20.30">
    <property type="match status" value="1"/>
</dbReference>
<keyword evidence="6" id="KW-0408">Iron</keyword>
<dbReference type="InterPro" id="IPR006058">
    <property type="entry name" value="2Fe2S_fd_BS"/>
</dbReference>
<keyword evidence="7" id="KW-0411">Iron-sulfur</keyword>
<gene>
    <name evidence="11" type="ORF">Pma05_06580</name>
</gene>
<dbReference type="InterPro" id="IPR017938">
    <property type="entry name" value="Riboflavin_synthase-like_b-brl"/>
</dbReference>
<keyword evidence="3" id="KW-0001">2Fe-2S</keyword>
<evidence type="ECO:0000256" key="3">
    <source>
        <dbReference type="ARBA" id="ARBA00022714"/>
    </source>
</evidence>
<comment type="caution">
    <text evidence="11">The sequence shown here is derived from an EMBL/GenBank/DDBJ whole genome shotgun (WGS) entry which is preliminary data.</text>
</comment>
<reference evidence="11 12" key="1">
    <citation type="submission" date="2021-01" db="EMBL/GenBank/DDBJ databases">
        <title>Whole genome shotgun sequence of Plantactinospora mayteni NBRC 109088.</title>
        <authorList>
            <person name="Komaki H."/>
            <person name="Tamura T."/>
        </authorList>
    </citation>
    <scope>NUCLEOTIDE SEQUENCE [LARGE SCALE GENOMIC DNA]</scope>
    <source>
        <strain evidence="11 12">NBRC 109088</strain>
    </source>
</reference>
<dbReference type="SUPFAM" id="SSF63380">
    <property type="entry name" value="Riboflavin synthase domain-like"/>
    <property type="match status" value="1"/>
</dbReference>
<feature type="compositionally biased region" description="Low complexity" evidence="8">
    <location>
        <begin position="15"/>
        <end position="31"/>
    </location>
</feature>
<name>A0ABQ4EHH2_9ACTN</name>
<dbReference type="PRINTS" id="PR00409">
    <property type="entry name" value="PHDIOXRDTASE"/>
</dbReference>
<dbReference type="CDD" id="cd00207">
    <property type="entry name" value="fer2"/>
    <property type="match status" value="1"/>
</dbReference>
<dbReference type="PANTHER" id="PTHR47354:SF1">
    <property type="entry name" value="CARNITINE MONOOXYGENASE REDUCTASE SUBUNIT"/>
    <property type="match status" value="1"/>
</dbReference>
<organism evidence="11 12">
    <name type="scientific">Plantactinospora mayteni</name>
    <dbReference type="NCBI Taxonomy" id="566021"/>
    <lineage>
        <taxon>Bacteria</taxon>
        <taxon>Bacillati</taxon>
        <taxon>Actinomycetota</taxon>
        <taxon>Actinomycetes</taxon>
        <taxon>Micromonosporales</taxon>
        <taxon>Micromonosporaceae</taxon>
        <taxon>Plantactinospora</taxon>
    </lineage>
</organism>
<feature type="region of interest" description="Disordered" evidence="8">
    <location>
        <begin position="1"/>
        <end position="32"/>
    </location>
</feature>
<dbReference type="InterPro" id="IPR001433">
    <property type="entry name" value="OxRdtase_FAD/NAD-bd"/>
</dbReference>
<dbReference type="PROSITE" id="PS51085">
    <property type="entry name" value="2FE2S_FER_2"/>
    <property type="match status" value="1"/>
</dbReference>
<keyword evidence="5" id="KW-0560">Oxidoreductase</keyword>
<dbReference type="InterPro" id="IPR036010">
    <property type="entry name" value="2Fe-2S_ferredoxin-like_sf"/>
</dbReference>
<dbReference type="InterPro" id="IPR012675">
    <property type="entry name" value="Beta-grasp_dom_sf"/>
</dbReference>
<dbReference type="Proteomes" id="UP000621500">
    <property type="component" value="Unassembled WGS sequence"/>
</dbReference>
<dbReference type="Gene3D" id="3.40.50.80">
    <property type="entry name" value="Nucleotide-binding domain of ferredoxin-NADP reductase (FNR) module"/>
    <property type="match status" value="1"/>
</dbReference>
<evidence type="ECO:0000313" key="11">
    <source>
        <dbReference type="EMBL" id="GIG94085.1"/>
    </source>
</evidence>
<dbReference type="SUPFAM" id="SSF52343">
    <property type="entry name" value="Ferredoxin reductase-like, C-terminal NADP-linked domain"/>
    <property type="match status" value="1"/>
</dbReference>
<dbReference type="PANTHER" id="PTHR47354">
    <property type="entry name" value="NADH OXIDOREDUCTASE HCR"/>
    <property type="match status" value="1"/>
</dbReference>
<evidence type="ECO:0000256" key="1">
    <source>
        <dbReference type="ARBA" id="ARBA00001974"/>
    </source>
</evidence>